<dbReference type="EMBL" id="HBJA01068845">
    <property type="protein sequence ID" value="CAE0813044.1"/>
    <property type="molecule type" value="Transcribed_RNA"/>
</dbReference>
<evidence type="ECO:0000313" key="2">
    <source>
        <dbReference type="EMBL" id="CAE0813045.1"/>
    </source>
</evidence>
<dbReference type="EMBL" id="HBJA01068846">
    <property type="protein sequence ID" value="CAE0813045.1"/>
    <property type="molecule type" value="Transcribed_RNA"/>
</dbReference>
<gene>
    <name evidence="1" type="ORF">EGYM00163_LOCUS24195</name>
    <name evidence="2" type="ORF">EGYM00163_LOCUS24196</name>
    <name evidence="3" type="ORF">EGYM00163_LOCUS24197</name>
    <name evidence="4" type="ORF">EGYM00163_LOCUS24198</name>
    <name evidence="5" type="ORF">EGYM00163_LOCUS24199</name>
</gene>
<dbReference type="AlphaFoldDB" id="A0A6T2AA52"/>
<accession>A0A6T2AA52</accession>
<organism evidence="5">
    <name type="scientific">Eutreptiella gymnastica</name>
    <dbReference type="NCBI Taxonomy" id="73025"/>
    <lineage>
        <taxon>Eukaryota</taxon>
        <taxon>Discoba</taxon>
        <taxon>Euglenozoa</taxon>
        <taxon>Euglenida</taxon>
        <taxon>Spirocuta</taxon>
        <taxon>Euglenophyceae</taxon>
        <taxon>Eutreptiales</taxon>
        <taxon>Eutreptiaceae</taxon>
        <taxon>Eutreptiella</taxon>
    </lineage>
</organism>
<evidence type="ECO:0000313" key="4">
    <source>
        <dbReference type="EMBL" id="CAE0813047.1"/>
    </source>
</evidence>
<dbReference type="EMBL" id="HBJA01068847">
    <property type="protein sequence ID" value="CAE0813046.1"/>
    <property type="molecule type" value="Transcribed_RNA"/>
</dbReference>
<sequence>MCITGASELSVKRSGGGVYTKRWFNVLALDMGTETALQSAHSQAQHQLNAQTHKYEAPNSDVCEGSNFVNRSIQPQYTPDINSNRTFRAVTHQASLDASSSPWANHNSTRNMAAMYRTGMALRATPAQWKYKGSWYKGEGPSS</sequence>
<name>A0A6T2AA52_9EUGL</name>
<dbReference type="EMBL" id="HBJA01068851">
    <property type="protein sequence ID" value="CAE0813048.1"/>
    <property type="molecule type" value="Transcribed_RNA"/>
</dbReference>
<dbReference type="EMBL" id="HBJA01068848">
    <property type="protein sequence ID" value="CAE0813047.1"/>
    <property type="molecule type" value="Transcribed_RNA"/>
</dbReference>
<protein>
    <submittedName>
        <fullName evidence="5">Uncharacterized protein</fullName>
    </submittedName>
</protein>
<proteinExistence type="predicted"/>
<evidence type="ECO:0000313" key="5">
    <source>
        <dbReference type="EMBL" id="CAE0813048.1"/>
    </source>
</evidence>
<evidence type="ECO:0000313" key="3">
    <source>
        <dbReference type="EMBL" id="CAE0813046.1"/>
    </source>
</evidence>
<evidence type="ECO:0000313" key="1">
    <source>
        <dbReference type="EMBL" id="CAE0813044.1"/>
    </source>
</evidence>
<reference evidence="5" key="1">
    <citation type="submission" date="2021-01" db="EMBL/GenBank/DDBJ databases">
        <authorList>
            <person name="Corre E."/>
            <person name="Pelletier E."/>
            <person name="Niang G."/>
            <person name="Scheremetjew M."/>
            <person name="Finn R."/>
            <person name="Kale V."/>
            <person name="Holt S."/>
            <person name="Cochrane G."/>
            <person name="Meng A."/>
            <person name="Brown T."/>
            <person name="Cohen L."/>
        </authorList>
    </citation>
    <scope>NUCLEOTIDE SEQUENCE</scope>
    <source>
        <strain evidence="5">CCMP1594</strain>
    </source>
</reference>